<feature type="compositionally biased region" description="Basic residues" evidence="1">
    <location>
        <begin position="1"/>
        <end position="14"/>
    </location>
</feature>
<protein>
    <submittedName>
        <fullName evidence="2">Uncharacterized protein</fullName>
    </submittedName>
</protein>
<evidence type="ECO:0000313" key="3">
    <source>
        <dbReference type="Proteomes" id="UP001589575"/>
    </source>
</evidence>
<evidence type="ECO:0000256" key="1">
    <source>
        <dbReference type="SAM" id="MobiDB-lite"/>
    </source>
</evidence>
<comment type="caution">
    <text evidence="2">The sequence shown here is derived from an EMBL/GenBank/DDBJ whole genome shotgun (WGS) entry which is preliminary data.</text>
</comment>
<keyword evidence="3" id="KW-1185">Reference proteome</keyword>
<name>A0ABV5G3U6_9MICC</name>
<dbReference type="Proteomes" id="UP001589575">
    <property type="component" value="Unassembled WGS sequence"/>
</dbReference>
<feature type="region of interest" description="Disordered" evidence="1">
    <location>
        <begin position="1"/>
        <end position="75"/>
    </location>
</feature>
<reference evidence="2 3" key="1">
    <citation type="submission" date="2024-09" db="EMBL/GenBank/DDBJ databases">
        <authorList>
            <person name="Sun Q."/>
            <person name="Mori K."/>
        </authorList>
    </citation>
    <scope>NUCLEOTIDE SEQUENCE [LARGE SCALE GENOMIC DNA]</scope>
    <source>
        <strain evidence="2 3">CCM 7609</strain>
    </source>
</reference>
<gene>
    <name evidence="2" type="ORF">ACFFX0_21330</name>
</gene>
<sequence>MTIRDRSRHGHHGACRSLSTGTKARQPRDRGWRAFSSHPHIGGRGFARRPAWRAWNPCRDPGPGPSVGCRQWPGP</sequence>
<organism evidence="2 3">
    <name type="scientific">Citricoccus parietis</name>
    <dbReference type="NCBI Taxonomy" id="592307"/>
    <lineage>
        <taxon>Bacteria</taxon>
        <taxon>Bacillati</taxon>
        <taxon>Actinomycetota</taxon>
        <taxon>Actinomycetes</taxon>
        <taxon>Micrococcales</taxon>
        <taxon>Micrococcaceae</taxon>
        <taxon>Citricoccus</taxon>
    </lineage>
</organism>
<evidence type="ECO:0000313" key="2">
    <source>
        <dbReference type="EMBL" id="MFB9073600.1"/>
    </source>
</evidence>
<accession>A0ABV5G3U6</accession>
<dbReference type="EMBL" id="JBHMFI010000001">
    <property type="protein sequence ID" value="MFB9073600.1"/>
    <property type="molecule type" value="Genomic_DNA"/>
</dbReference>
<proteinExistence type="predicted"/>